<evidence type="ECO:0000313" key="3">
    <source>
        <dbReference type="EMBL" id="KZK73715.1"/>
    </source>
</evidence>
<evidence type="ECO:0000256" key="1">
    <source>
        <dbReference type="ARBA" id="ARBA00008791"/>
    </source>
</evidence>
<evidence type="ECO:0000259" key="2">
    <source>
        <dbReference type="Pfam" id="PF00582"/>
    </source>
</evidence>
<dbReference type="Pfam" id="PF00582">
    <property type="entry name" value="Usp"/>
    <property type="match status" value="1"/>
</dbReference>
<dbReference type="AlphaFoldDB" id="A0A165L8X4"/>
<sequence>MKLLAAIDFSELSESVLQETAKLAKALSAETVLLHVQPPASPAFDLYPETEVITLPAGGAALPDGGDGNGKEKLETMAERLRRNGIRATGSTVEGDEVDGIVGEGRRIKADMIIVGSHGHGSLFHLLVGSVSEGVVKKAPCPVLIVPRRTS</sequence>
<dbReference type="RefSeq" id="WP_303682157.1">
    <property type="nucleotide sequence ID" value="NZ_LVWG01000034.1"/>
</dbReference>
<dbReference type="InterPro" id="IPR014729">
    <property type="entry name" value="Rossmann-like_a/b/a_fold"/>
</dbReference>
<name>A0A165L8X4_PELLU</name>
<dbReference type="Gene3D" id="3.40.50.620">
    <property type="entry name" value="HUPs"/>
    <property type="match status" value="1"/>
</dbReference>
<feature type="domain" description="UspA" evidence="2">
    <location>
        <begin position="2"/>
        <end position="147"/>
    </location>
</feature>
<comment type="similarity">
    <text evidence="1">Belongs to the universal stress protein A family.</text>
</comment>
<proteinExistence type="inferred from homology"/>
<protein>
    <submittedName>
        <fullName evidence="3">Universal stress protein</fullName>
    </submittedName>
</protein>
<dbReference type="InterPro" id="IPR006015">
    <property type="entry name" value="Universal_stress_UspA"/>
</dbReference>
<organism evidence="3 4">
    <name type="scientific">Pelodictyon luteolum</name>
    <dbReference type="NCBI Taxonomy" id="1100"/>
    <lineage>
        <taxon>Bacteria</taxon>
        <taxon>Pseudomonadati</taxon>
        <taxon>Chlorobiota</taxon>
        <taxon>Chlorobiia</taxon>
        <taxon>Chlorobiales</taxon>
        <taxon>Chlorobiaceae</taxon>
        <taxon>Chlorobium/Pelodictyon group</taxon>
        <taxon>Pelodictyon</taxon>
    </lineage>
</organism>
<dbReference type="InterPro" id="IPR006016">
    <property type="entry name" value="UspA"/>
</dbReference>
<accession>A0A165L8X4</accession>
<dbReference type="PANTHER" id="PTHR46268:SF6">
    <property type="entry name" value="UNIVERSAL STRESS PROTEIN UP12"/>
    <property type="match status" value="1"/>
</dbReference>
<dbReference type="PANTHER" id="PTHR46268">
    <property type="entry name" value="STRESS RESPONSE PROTEIN NHAX"/>
    <property type="match status" value="1"/>
</dbReference>
<reference evidence="3 4" key="1">
    <citation type="submission" date="2016-03" db="EMBL/GenBank/DDBJ databases">
        <title>Speciation and ecological success in dimly lit waters: horizontal gene transfer in a green sulfur bacteria bloom unveiled by metagenomic assembly.</title>
        <authorList>
            <person name="Llorens-Mares T."/>
            <person name="Liu Z."/>
            <person name="Allen L.Z."/>
            <person name="Rusch D.B."/>
            <person name="Craig M.T."/>
            <person name="Dupont C.L."/>
            <person name="Bryant D.A."/>
            <person name="Casamayor E.O."/>
        </authorList>
    </citation>
    <scope>NUCLEOTIDE SEQUENCE [LARGE SCALE GENOMIC DNA]</scope>
    <source>
        <strain evidence="3">CIII</strain>
    </source>
</reference>
<dbReference type="EMBL" id="LVWG01000034">
    <property type="protein sequence ID" value="KZK73715.1"/>
    <property type="molecule type" value="Genomic_DNA"/>
</dbReference>
<evidence type="ECO:0000313" key="4">
    <source>
        <dbReference type="Proteomes" id="UP000076481"/>
    </source>
</evidence>
<dbReference type="Proteomes" id="UP000076481">
    <property type="component" value="Unassembled WGS sequence"/>
</dbReference>
<gene>
    <name evidence="3" type="ORF">A3K90_00905</name>
</gene>
<comment type="caution">
    <text evidence="3">The sequence shown here is derived from an EMBL/GenBank/DDBJ whole genome shotgun (WGS) entry which is preliminary data.</text>
</comment>
<dbReference type="CDD" id="cd00293">
    <property type="entry name" value="USP-like"/>
    <property type="match status" value="1"/>
</dbReference>
<dbReference type="PRINTS" id="PR01438">
    <property type="entry name" value="UNVRSLSTRESS"/>
</dbReference>
<dbReference type="SUPFAM" id="SSF52402">
    <property type="entry name" value="Adenine nucleotide alpha hydrolases-like"/>
    <property type="match status" value="1"/>
</dbReference>